<dbReference type="Proteomes" id="UP000027120">
    <property type="component" value="Unassembled WGS sequence"/>
</dbReference>
<evidence type="ECO:0000256" key="1">
    <source>
        <dbReference type="SAM" id="MobiDB-lite"/>
    </source>
</evidence>
<sequence length="166" mass="18413">MIAFDTMSSFDYYLLSAGSSSPSYKDMSASRSNAESTDDDDLRKPGKLSLKKKGMGSEARAERMANADADLQLLNESERGRLLQKQKKRRLQGREDEVLAKLEMFKKSVSAKPNDLSNKSGGGEDEDLSDWKAVRLTFAPEHGKVRSLIKDSKPIQYDSMLGVPTS</sequence>
<feature type="compositionally biased region" description="Basic residues" evidence="1">
    <location>
        <begin position="45"/>
        <end position="54"/>
    </location>
</feature>
<dbReference type="STRING" id="2711.A0A067D1X9"/>
<accession>A0A067D1X9</accession>
<protein>
    <submittedName>
        <fullName evidence="2">Uncharacterized protein</fullName>
    </submittedName>
</protein>
<evidence type="ECO:0000313" key="3">
    <source>
        <dbReference type="Proteomes" id="UP000027120"/>
    </source>
</evidence>
<keyword evidence="3" id="KW-1185">Reference proteome</keyword>
<organism evidence="2 3">
    <name type="scientific">Citrus sinensis</name>
    <name type="common">Sweet orange</name>
    <name type="synonym">Citrus aurantium var. sinensis</name>
    <dbReference type="NCBI Taxonomy" id="2711"/>
    <lineage>
        <taxon>Eukaryota</taxon>
        <taxon>Viridiplantae</taxon>
        <taxon>Streptophyta</taxon>
        <taxon>Embryophyta</taxon>
        <taxon>Tracheophyta</taxon>
        <taxon>Spermatophyta</taxon>
        <taxon>Magnoliopsida</taxon>
        <taxon>eudicotyledons</taxon>
        <taxon>Gunneridae</taxon>
        <taxon>Pentapetalae</taxon>
        <taxon>rosids</taxon>
        <taxon>malvids</taxon>
        <taxon>Sapindales</taxon>
        <taxon>Rutaceae</taxon>
        <taxon>Aurantioideae</taxon>
        <taxon>Citrus</taxon>
    </lineage>
</organism>
<feature type="region of interest" description="Disordered" evidence="1">
    <location>
        <begin position="19"/>
        <end position="95"/>
    </location>
</feature>
<gene>
    <name evidence="2" type="ORF">CISIN_1g031069mg</name>
</gene>
<reference evidence="2 3" key="1">
    <citation type="submission" date="2014-04" db="EMBL/GenBank/DDBJ databases">
        <authorList>
            <consortium name="International Citrus Genome Consortium"/>
            <person name="Gmitter F."/>
            <person name="Chen C."/>
            <person name="Farmerie W."/>
            <person name="Harkins T."/>
            <person name="Desany B."/>
            <person name="Mohiuddin M."/>
            <person name="Kodira C."/>
            <person name="Borodovsky M."/>
            <person name="Lomsadze A."/>
            <person name="Burns P."/>
            <person name="Jenkins J."/>
            <person name="Prochnik S."/>
            <person name="Shu S."/>
            <person name="Chapman J."/>
            <person name="Pitluck S."/>
            <person name="Schmutz J."/>
            <person name="Rokhsar D."/>
        </authorList>
    </citation>
    <scope>NUCLEOTIDE SEQUENCE</scope>
</reference>
<proteinExistence type="predicted"/>
<feature type="compositionally biased region" description="Polar residues" evidence="1">
    <location>
        <begin position="19"/>
        <end position="35"/>
    </location>
</feature>
<evidence type="ECO:0000313" key="2">
    <source>
        <dbReference type="EMBL" id="KDO36989.1"/>
    </source>
</evidence>
<dbReference type="EMBL" id="KK792320">
    <property type="protein sequence ID" value="KDO36989.1"/>
    <property type="molecule type" value="Genomic_DNA"/>
</dbReference>
<dbReference type="SMR" id="A0A067D1X9"/>
<dbReference type="AlphaFoldDB" id="A0A067D1X9"/>
<feature type="compositionally biased region" description="Basic residues" evidence="1">
    <location>
        <begin position="82"/>
        <end position="91"/>
    </location>
</feature>
<name>A0A067D1X9_CITSI</name>